<gene>
    <name evidence="2" type="ORF">AV654_24410</name>
</gene>
<proteinExistence type="predicted"/>
<accession>A0A165QQW6</accession>
<dbReference type="OrthoDB" id="9773047at2"/>
<evidence type="ECO:0000313" key="2">
    <source>
        <dbReference type="EMBL" id="KZE76064.1"/>
    </source>
</evidence>
<protein>
    <recommendedName>
        <fullName evidence="1">Beta-lactamase-related domain-containing protein</fullName>
    </recommendedName>
</protein>
<dbReference type="PANTHER" id="PTHR43283:SF14">
    <property type="entry name" value="BLL8153 PROTEIN"/>
    <property type="match status" value="1"/>
</dbReference>
<organism evidence="2 3">
    <name type="scientific">Paenibacillus elgii</name>
    <dbReference type="NCBI Taxonomy" id="189691"/>
    <lineage>
        <taxon>Bacteria</taxon>
        <taxon>Bacillati</taxon>
        <taxon>Bacillota</taxon>
        <taxon>Bacilli</taxon>
        <taxon>Bacillales</taxon>
        <taxon>Paenibacillaceae</taxon>
        <taxon>Paenibacillus</taxon>
    </lineage>
</organism>
<dbReference type="InterPro" id="IPR050789">
    <property type="entry name" value="Diverse_Enzym_Activities"/>
</dbReference>
<comment type="caution">
    <text evidence="2">The sequence shown here is derived from an EMBL/GenBank/DDBJ whole genome shotgun (WGS) entry which is preliminary data.</text>
</comment>
<sequence length="429" mass="48908">MPKKPWLMSAVLSTFVIGSFGSFSPLYSVSHAEESQIASLEDYEDIQLSSDKEIVGQEEQQLSVSSATYDPSKFLTLFDRKKIVQNFRSMDKVFPSRTIQHDKQNVFRFKKDLHKLPNFTYTYNGESRQFKDLLARTVTTGLLIIEDDKILVENYYLGNTAKSLNTSWSISKSFTSALIGIAIDEGYIRSVNDPITDYLPELSQSGYNGVTIQHILNMASGVKYPVFEEPYRTVWYNELFVNKKSFNSKMATLPAETPPGTFTYKGSDTQVLGMLIHRVTGKQPAQYLEEKIWKPLGMESRAYWNTDLHGDDMTFAFLNATLRDYAKFGRLYLNNGLWNGKRIISDNWVKETYVGSPGMPYYKNQWWLPGDSQEILASGIYGQSIYVNQKENIVIVKTSVNTQDNEMFEEVVAFREAIAALKQTKPTSS</sequence>
<dbReference type="EMBL" id="LQRA01000069">
    <property type="protein sequence ID" value="KZE76064.1"/>
    <property type="molecule type" value="Genomic_DNA"/>
</dbReference>
<dbReference type="PANTHER" id="PTHR43283">
    <property type="entry name" value="BETA-LACTAMASE-RELATED"/>
    <property type="match status" value="1"/>
</dbReference>
<dbReference type="SUPFAM" id="SSF56601">
    <property type="entry name" value="beta-lactamase/transpeptidase-like"/>
    <property type="match status" value="1"/>
</dbReference>
<feature type="domain" description="Beta-lactamase-related" evidence="1">
    <location>
        <begin position="131"/>
        <end position="405"/>
    </location>
</feature>
<dbReference type="Pfam" id="PF00144">
    <property type="entry name" value="Beta-lactamase"/>
    <property type="match status" value="1"/>
</dbReference>
<dbReference type="Proteomes" id="UP000076563">
    <property type="component" value="Unassembled WGS sequence"/>
</dbReference>
<dbReference type="eggNOG" id="COG1680">
    <property type="taxonomic scope" value="Bacteria"/>
</dbReference>
<evidence type="ECO:0000259" key="1">
    <source>
        <dbReference type="Pfam" id="PF00144"/>
    </source>
</evidence>
<dbReference type="AlphaFoldDB" id="A0A165QQW6"/>
<evidence type="ECO:0000313" key="3">
    <source>
        <dbReference type="Proteomes" id="UP000076563"/>
    </source>
</evidence>
<keyword evidence="3" id="KW-1185">Reference proteome</keyword>
<dbReference type="RefSeq" id="WP_063184416.1">
    <property type="nucleotide sequence ID" value="NZ_CP121215.1"/>
</dbReference>
<dbReference type="Gene3D" id="3.40.710.10">
    <property type="entry name" value="DD-peptidase/beta-lactamase superfamily"/>
    <property type="match status" value="1"/>
</dbReference>
<reference evidence="3" key="1">
    <citation type="submission" date="2016-01" db="EMBL/GenBank/DDBJ databases">
        <title>Draft genome of Chromobacterium sp. F49.</title>
        <authorList>
            <person name="Hong K.W."/>
        </authorList>
    </citation>
    <scope>NUCLEOTIDE SEQUENCE [LARGE SCALE GENOMIC DNA]</scope>
    <source>
        <strain evidence="3">M63</strain>
    </source>
</reference>
<dbReference type="InterPro" id="IPR012338">
    <property type="entry name" value="Beta-lactam/transpept-like"/>
</dbReference>
<dbReference type="STRING" id="1007103.GCA_000213315_03694"/>
<name>A0A165QQW6_9BACL</name>
<dbReference type="InterPro" id="IPR001466">
    <property type="entry name" value="Beta-lactam-related"/>
</dbReference>